<name>A0A7L4P7B1_9CREN</name>
<reference evidence="1 2" key="1">
    <citation type="journal article" date="2020" name="Nat. Commun.">
        <title>The structures of two archaeal type IV pili illuminate evolutionary relationships.</title>
        <authorList>
            <person name="Wang F."/>
            <person name="Baquero D.P."/>
            <person name="Su Z."/>
            <person name="Beltran L.C."/>
            <person name="Prangishvili D."/>
            <person name="Krupovic M."/>
            <person name="Egelman E.H."/>
        </authorList>
    </citation>
    <scope>NUCLEOTIDE SEQUENCE [LARGE SCALE GENOMIC DNA]</scope>
    <source>
        <strain evidence="1 2">2GA</strain>
    </source>
</reference>
<accession>A0A7L4P7B1</accession>
<evidence type="ECO:0000313" key="2">
    <source>
        <dbReference type="Proteomes" id="UP000554766"/>
    </source>
</evidence>
<keyword evidence="2" id="KW-1185">Reference proteome</keyword>
<gene>
    <name evidence="1" type="ORF">HC235_01125</name>
</gene>
<dbReference type="OMA" id="FVEKRHY"/>
<proteinExistence type="predicted"/>
<evidence type="ECO:0000313" key="1">
    <source>
        <dbReference type="EMBL" id="NYR14594.1"/>
    </source>
</evidence>
<comment type="caution">
    <text evidence="1">The sequence shown here is derived from an EMBL/GenBank/DDBJ whole genome shotgun (WGS) entry which is preliminary data.</text>
</comment>
<organism evidence="1 2">
    <name type="scientific">Pyrobaculum arsenaticum</name>
    <dbReference type="NCBI Taxonomy" id="121277"/>
    <lineage>
        <taxon>Archaea</taxon>
        <taxon>Thermoproteota</taxon>
        <taxon>Thermoprotei</taxon>
        <taxon>Thermoproteales</taxon>
        <taxon>Thermoproteaceae</taxon>
        <taxon>Pyrobaculum</taxon>
    </lineage>
</organism>
<dbReference type="Proteomes" id="UP000554766">
    <property type="component" value="Unassembled WGS sequence"/>
</dbReference>
<sequence>MGSAADELRQRLEQALAPQKPPTIEEVLAEIGRRGVLSGSLDRVFVGYKMYITYVTDILRKIYPNEEKYLSLFAEYQSKILEDAFSQAHEGLRVARDGASEILKASTFEGKKTFYLPLRVSSLTAYFPDLLKMGEVAELFQLGWRASDEGDAEGRPYIHTAQPWQLYAWLATRPGHVQLSIYRINLTNRGISPLFAAVSKSWRQKWSKEDAIMKVLVYYKKGEVRPLLTWWLGDGSVKWSFVDKRHYKLRLTVKDEYKRLIVAQLGAYSERRERYVYIPGGKRLFKALIDAAGPYGKLLDALQAHKWLYLKSIDRPRRRGKKAFSGPRIDNVVKIGDIVMKLRVVFNEGGSLYAERYVKTYQEAINLANKLKELGISPKIYKKATSYGVYISTKELKKLTEKDEMLKNRVKEFLENKSKNLPEKHNRVIQKLRKRLAI</sequence>
<dbReference type="AlphaFoldDB" id="A0A7L4P7B1"/>
<protein>
    <submittedName>
        <fullName evidence="1">Uncharacterized protein</fullName>
    </submittedName>
</protein>
<dbReference type="EMBL" id="JAAVJF010000001">
    <property type="protein sequence ID" value="NYR14594.1"/>
    <property type="molecule type" value="Genomic_DNA"/>
</dbReference>